<feature type="signal peptide" evidence="1">
    <location>
        <begin position="1"/>
        <end position="18"/>
    </location>
</feature>
<sequence length="382" mass="40440">MEFSTLYFLAFLLSGSSGATPLDSYPHSEKHHVKRAITPVVAGTPEVLGVASDPALDRDSCTSVRVDARSLWTCRDTSNAGTPLTFFVSSTASWSDFNSDGTPKVENGVLSMYGSNSVPYFTIGSDLCGPGGNCDDGTRYAIWPNSRPLPVTNEDGSYSLYTWINQAHLQGLTLLNPDSAATLYRSDVAAGDTSDSLPPVTVVDEAFWPAGSILYGNYGFVVSDNTAYLYGALSNSAGIAVAKVPVGSIEDKSAYSYFTNSGGWSTTAPGITDTDAAIPNAGTGGQGTFYYSSYFGSFVWIGAPAIGVNADFYIATAPSPEGPWSEPVLFYSGAVGTAPLPAYSQQAHPDMSEDAGNGKDIYLTYTKVDDVYSTPLIHVVWE</sequence>
<keyword evidence="3" id="KW-1185">Reference proteome</keyword>
<dbReference type="EMBL" id="KB707081">
    <property type="protein sequence ID" value="EMR64397.1"/>
    <property type="molecule type" value="Genomic_DNA"/>
</dbReference>
<dbReference type="eggNOG" id="ENOG502SKHD">
    <property type="taxonomic scope" value="Eukaryota"/>
</dbReference>
<dbReference type="OMA" id="PLIHVVW"/>
<protein>
    <submittedName>
        <fullName evidence="2">Uncharacterized protein</fullName>
    </submittedName>
</protein>
<name>M7SJN7_EUTLA</name>
<feature type="chain" id="PRO_5004084838" evidence="1">
    <location>
        <begin position="19"/>
        <end position="382"/>
    </location>
</feature>
<keyword evidence="1" id="KW-0732">Signal</keyword>
<proteinExistence type="predicted"/>
<dbReference type="KEGG" id="ela:UCREL1_8632"/>
<gene>
    <name evidence="2" type="ORF">UCREL1_8632</name>
</gene>
<evidence type="ECO:0000256" key="1">
    <source>
        <dbReference type="SAM" id="SignalP"/>
    </source>
</evidence>
<accession>M7SJN7</accession>
<evidence type="ECO:0000313" key="2">
    <source>
        <dbReference type="EMBL" id="EMR64397.1"/>
    </source>
</evidence>
<dbReference type="Proteomes" id="UP000012174">
    <property type="component" value="Unassembled WGS sequence"/>
</dbReference>
<dbReference type="AlphaFoldDB" id="M7SJN7"/>
<dbReference type="OrthoDB" id="2583188at2759"/>
<organism evidence="2 3">
    <name type="scientific">Eutypa lata (strain UCR-EL1)</name>
    <name type="common">Grapevine dieback disease fungus</name>
    <name type="synonym">Eutypa armeniacae</name>
    <dbReference type="NCBI Taxonomy" id="1287681"/>
    <lineage>
        <taxon>Eukaryota</taxon>
        <taxon>Fungi</taxon>
        <taxon>Dikarya</taxon>
        <taxon>Ascomycota</taxon>
        <taxon>Pezizomycotina</taxon>
        <taxon>Sordariomycetes</taxon>
        <taxon>Xylariomycetidae</taxon>
        <taxon>Xylariales</taxon>
        <taxon>Diatrypaceae</taxon>
        <taxon>Eutypa</taxon>
    </lineage>
</organism>
<evidence type="ECO:0000313" key="3">
    <source>
        <dbReference type="Proteomes" id="UP000012174"/>
    </source>
</evidence>
<reference evidence="3" key="1">
    <citation type="journal article" date="2013" name="Genome Announc.">
        <title>Draft genome sequence of the grapevine dieback fungus Eutypa lata UCR-EL1.</title>
        <authorList>
            <person name="Blanco-Ulate B."/>
            <person name="Rolshausen P.E."/>
            <person name="Cantu D."/>
        </authorList>
    </citation>
    <scope>NUCLEOTIDE SEQUENCE [LARGE SCALE GENOMIC DNA]</scope>
    <source>
        <strain evidence="3">UCR-EL1</strain>
    </source>
</reference>
<dbReference type="HOGENOM" id="CLU_727941_0_0_1"/>